<protein>
    <recommendedName>
        <fullName evidence="4">Actin-like ATPase domain-containing protein</fullName>
    </recommendedName>
</protein>
<dbReference type="AlphaFoldDB" id="A0A8H7W860"/>
<reference evidence="2" key="1">
    <citation type="submission" date="2021-02" db="EMBL/GenBank/DDBJ databases">
        <title>Genome sequence Cadophora malorum strain M34.</title>
        <authorList>
            <person name="Stefanovic E."/>
            <person name="Vu D."/>
            <person name="Scully C."/>
            <person name="Dijksterhuis J."/>
            <person name="Roader J."/>
            <person name="Houbraken J."/>
        </authorList>
    </citation>
    <scope>NUCLEOTIDE SEQUENCE</scope>
    <source>
        <strain evidence="2">M34</strain>
    </source>
</reference>
<feature type="region of interest" description="Disordered" evidence="1">
    <location>
        <begin position="771"/>
        <end position="795"/>
    </location>
</feature>
<evidence type="ECO:0000256" key="1">
    <source>
        <dbReference type="SAM" id="MobiDB-lite"/>
    </source>
</evidence>
<feature type="region of interest" description="Disordered" evidence="1">
    <location>
        <begin position="1"/>
        <end position="57"/>
    </location>
</feature>
<dbReference type="Proteomes" id="UP000664132">
    <property type="component" value="Unassembled WGS sequence"/>
</dbReference>
<dbReference type="InterPro" id="IPR043129">
    <property type="entry name" value="ATPase_NBD"/>
</dbReference>
<evidence type="ECO:0000313" key="2">
    <source>
        <dbReference type="EMBL" id="KAG4420745.1"/>
    </source>
</evidence>
<evidence type="ECO:0000313" key="3">
    <source>
        <dbReference type="Proteomes" id="UP000664132"/>
    </source>
</evidence>
<sequence length="814" mass="90996">MVTGNQQASRSRQNFRSGSSSIGRQKGSSATNNGYRTSRGLESGASRSGGGHRLLEGLPNDIRRRIPKKRLTLAIDYGTTFSSVSYNVRGFDEYEDSFHSRVTVNVRTVKNWPDEPSGLAEQVPTESWYPSIPLRRKSPFFQFDSPGFSETSEILFPNKSTVSGYAPSDHLNQSDLAGTDSEGEDSNNNEGSKSDFDTSKEFLWGYSVSIRKLQYRHNRDTSLIVKRPKLLLLSTTYTENSRTELRSQINKLLEQNIIRKYGKESEPDMRDVQDIIIDYLTGLLQHTKDQLIIYEGYTDAWAVDFAIAAPAIWSPEASRILQAAMEAAIFATGFGSLTDGKKSGQINGGGIDNLFIGPEPECGITWLIHDPPPAHEQVVAGNAVTSLDCGGGTVDAVTYQIGSNYPLRLGEQIVPPGGDNCGASYLNKRFEQFATRRLRDEKYLLETGYTLEYIVDKASAQFELNDKRNKDVTQSPLSMGFYEIPNLKSDISRGLYGKMAKDFDDNHMVLHEKHYKEIFDKLLLRVWKVLKAQLDAAALKNRPVKVVFLFGGFASAPSLRSFIQSSLKNYEQEEGLNYPIKLIEDSRKTVAAISAGSVLRSLNHIEGPERVAKSSYGLFRREPHSQREHGRVLPVVDEVDGGKYVPVINYFVTKGQRLDKVHEFEPIRCYHTFLCENEDRAMLCEELLYVSDTVTVSHKTLNSPKNKGVQLEGKIITDMTFLKDENLIVPIIPEPDANGTVNGKPHYRIEYDLVPIIEKRNLRIEARWPVQPLSDPDADAGHSGGSPSKRRKVEQRAIKTTLVSIAAAFEPGTS</sequence>
<evidence type="ECO:0008006" key="4">
    <source>
        <dbReference type="Google" id="ProtNLM"/>
    </source>
</evidence>
<comment type="caution">
    <text evidence="2">The sequence shown here is derived from an EMBL/GenBank/DDBJ whole genome shotgun (WGS) entry which is preliminary data.</text>
</comment>
<dbReference type="CDD" id="cd10170">
    <property type="entry name" value="ASKHA_NBD_HSP70"/>
    <property type="match status" value="1"/>
</dbReference>
<proteinExistence type="predicted"/>
<dbReference type="PANTHER" id="PTHR42749:SF8">
    <property type="entry name" value="HSP70 FAMILY PROTEIN (AFU_ORTHOLOGUE AFUA_3G13740)"/>
    <property type="match status" value="1"/>
</dbReference>
<keyword evidence="3" id="KW-1185">Reference proteome</keyword>
<dbReference type="PANTHER" id="PTHR42749">
    <property type="entry name" value="CELL SHAPE-DETERMINING PROTEIN MREB"/>
    <property type="match status" value="1"/>
</dbReference>
<organism evidence="2 3">
    <name type="scientific">Cadophora malorum</name>
    <dbReference type="NCBI Taxonomy" id="108018"/>
    <lineage>
        <taxon>Eukaryota</taxon>
        <taxon>Fungi</taxon>
        <taxon>Dikarya</taxon>
        <taxon>Ascomycota</taxon>
        <taxon>Pezizomycotina</taxon>
        <taxon>Leotiomycetes</taxon>
        <taxon>Helotiales</taxon>
        <taxon>Ploettnerulaceae</taxon>
        <taxon>Cadophora</taxon>
    </lineage>
</organism>
<feature type="compositionally biased region" description="Polar residues" evidence="1">
    <location>
        <begin position="1"/>
        <end position="36"/>
    </location>
</feature>
<dbReference type="SUPFAM" id="SSF53067">
    <property type="entry name" value="Actin-like ATPase domain"/>
    <property type="match status" value="1"/>
</dbReference>
<dbReference type="EMBL" id="JAFJYH010000078">
    <property type="protein sequence ID" value="KAG4420745.1"/>
    <property type="molecule type" value="Genomic_DNA"/>
</dbReference>
<accession>A0A8H7W860</accession>
<name>A0A8H7W860_9HELO</name>
<gene>
    <name evidence="2" type="ORF">IFR04_006131</name>
</gene>
<feature type="region of interest" description="Disordered" evidence="1">
    <location>
        <begin position="167"/>
        <end position="194"/>
    </location>
</feature>
<dbReference type="OrthoDB" id="2963168at2759"/>